<evidence type="ECO:0000256" key="1">
    <source>
        <dbReference type="SAM" id="MobiDB-lite"/>
    </source>
</evidence>
<dbReference type="Proteomes" id="UP001139648">
    <property type="component" value="Unassembled WGS sequence"/>
</dbReference>
<dbReference type="AlphaFoldDB" id="A0A9X2G909"/>
<feature type="compositionally biased region" description="Low complexity" evidence="1">
    <location>
        <begin position="67"/>
        <end position="76"/>
    </location>
</feature>
<evidence type="ECO:0000313" key="3">
    <source>
        <dbReference type="Proteomes" id="UP001139648"/>
    </source>
</evidence>
<feature type="compositionally biased region" description="Low complexity" evidence="1">
    <location>
        <begin position="172"/>
        <end position="181"/>
    </location>
</feature>
<feature type="compositionally biased region" description="Low complexity" evidence="1">
    <location>
        <begin position="121"/>
        <end position="160"/>
    </location>
</feature>
<protein>
    <submittedName>
        <fullName evidence="2">Uncharacterized protein</fullName>
    </submittedName>
</protein>
<proteinExistence type="predicted"/>
<accession>A0A9X2G909</accession>
<dbReference type="EMBL" id="JAMZEB010000001">
    <property type="protein sequence ID" value="MCP2353044.1"/>
    <property type="molecule type" value="Genomic_DNA"/>
</dbReference>
<dbReference type="RefSeq" id="WP_253739422.1">
    <property type="nucleotide sequence ID" value="NZ_BAABKA010000109.1"/>
</dbReference>
<feature type="region of interest" description="Disordered" evidence="1">
    <location>
        <begin position="110"/>
        <end position="237"/>
    </location>
</feature>
<reference evidence="2" key="1">
    <citation type="submission" date="2022-06" db="EMBL/GenBank/DDBJ databases">
        <title>Sequencing the genomes of 1000 actinobacteria strains.</title>
        <authorList>
            <person name="Klenk H.-P."/>
        </authorList>
    </citation>
    <scope>NUCLEOTIDE SEQUENCE</scope>
    <source>
        <strain evidence="2">DSM 46694</strain>
    </source>
</reference>
<feature type="compositionally biased region" description="Low complexity" evidence="1">
    <location>
        <begin position="190"/>
        <end position="208"/>
    </location>
</feature>
<organism evidence="2 3">
    <name type="scientific">Nonomuraea thailandensis</name>
    <dbReference type="NCBI Taxonomy" id="1188745"/>
    <lineage>
        <taxon>Bacteria</taxon>
        <taxon>Bacillati</taxon>
        <taxon>Actinomycetota</taxon>
        <taxon>Actinomycetes</taxon>
        <taxon>Streptosporangiales</taxon>
        <taxon>Streptosporangiaceae</taxon>
        <taxon>Nonomuraea</taxon>
    </lineage>
</organism>
<sequence>MRPDDRLFPDPDPDSEAPRAFTDAADGGYPIETDLDPDPHPAPQSLPTDEDLPPPPSPLSGRRLHNPIPAAPTAAAADDDWYGPEPARSRWRIITPIATLVASAGLGIWLALPTTPPPQANAPTSPSTAHPTAPPSSGTPAARHTFTPRPTTARTRATSPTPRPEPTRTRSPRPQQTTARPSPDPHPAITTTVTLTVRPTRARTGTGPEEPPRPTPPTTRTPACLTWDDCHDDPPTG</sequence>
<comment type="caution">
    <text evidence="2">The sequence shown here is derived from an EMBL/GenBank/DDBJ whole genome shotgun (WGS) entry which is preliminary data.</text>
</comment>
<keyword evidence="3" id="KW-1185">Reference proteome</keyword>
<feature type="compositionally biased region" description="Basic and acidic residues" evidence="1">
    <location>
        <begin position="228"/>
        <end position="237"/>
    </location>
</feature>
<feature type="region of interest" description="Disordered" evidence="1">
    <location>
        <begin position="1"/>
        <end position="86"/>
    </location>
</feature>
<evidence type="ECO:0000313" key="2">
    <source>
        <dbReference type="EMBL" id="MCP2353044.1"/>
    </source>
</evidence>
<name>A0A9X2G909_9ACTN</name>
<gene>
    <name evidence="2" type="ORF">HD597_000064</name>
</gene>